<feature type="transmembrane region" description="Helical" evidence="8">
    <location>
        <begin position="234"/>
        <end position="251"/>
    </location>
</feature>
<dbReference type="Proteomes" id="UP000502665">
    <property type="component" value="Chromosome"/>
</dbReference>
<evidence type="ECO:0000313" key="9">
    <source>
        <dbReference type="EMBL" id="QJT02148.1"/>
    </source>
</evidence>
<evidence type="ECO:0000256" key="8">
    <source>
        <dbReference type="SAM" id="Phobius"/>
    </source>
</evidence>
<feature type="transmembrane region" description="Helical" evidence="8">
    <location>
        <begin position="65"/>
        <end position="86"/>
    </location>
</feature>
<feature type="transmembrane region" description="Helical" evidence="8">
    <location>
        <begin position="98"/>
        <end position="118"/>
    </location>
</feature>
<dbReference type="InterPro" id="IPR036259">
    <property type="entry name" value="MFS_trans_sf"/>
</dbReference>
<dbReference type="InterPro" id="IPR005279">
    <property type="entry name" value="Dipep/tripep_permease"/>
</dbReference>
<evidence type="ECO:0000313" key="10">
    <source>
        <dbReference type="Proteomes" id="UP000502665"/>
    </source>
</evidence>
<feature type="transmembrane region" description="Helical" evidence="8">
    <location>
        <begin position="124"/>
        <end position="146"/>
    </location>
</feature>
<dbReference type="Pfam" id="PF00854">
    <property type="entry name" value="PTR2"/>
    <property type="match status" value="1"/>
</dbReference>
<keyword evidence="10" id="KW-1185">Reference proteome</keyword>
<dbReference type="GO" id="GO:0035443">
    <property type="term" value="P:tripeptide transmembrane transport"/>
    <property type="evidence" value="ECO:0007669"/>
    <property type="project" value="UniProtKB-ARBA"/>
</dbReference>
<evidence type="ECO:0000256" key="6">
    <source>
        <dbReference type="ARBA" id="ARBA00022989"/>
    </source>
</evidence>
<evidence type="ECO:0000256" key="3">
    <source>
        <dbReference type="ARBA" id="ARBA00022448"/>
    </source>
</evidence>
<feature type="transmembrane region" description="Helical" evidence="8">
    <location>
        <begin position="400"/>
        <end position="418"/>
    </location>
</feature>
<accession>A0A6M4WPS2</accession>
<proteinExistence type="inferred from homology"/>
<feature type="transmembrane region" description="Helical" evidence="8">
    <location>
        <begin position="469"/>
        <end position="489"/>
    </location>
</feature>
<evidence type="ECO:0000256" key="4">
    <source>
        <dbReference type="ARBA" id="ARBA00022475"/>
    </source>
</evidence>
<dbReference type="InterPro" id="IPR000109">
    <property type="entry name" value="POT_fam"/>
</dbReference>
<evidence type="ECO:0000256" key="7">
    <source>
        <dbReference type="ARBA" id="ARBA00023136"/>
    </source>
</evidence>
<feature type="transmembrane region" description="Helical" evidence="8">
    <location>
        <begin position="439"/>
        <end position="457"/>
    </location>
</feature>
<feature type="transmembrane region" description="Helical" evidence="8">
    <location>
        <begin position="291"/>
        <end position="308"/>
    </location>
</feature>
<dbReference type="GO" id="GO:0042937">
    <property type="term" value="F:tripeptide transmembrane transporter activity"/>
    <property type="evidence" value="ECO:0007669"/>
    <property type="project" value="UniProtKB-ARBA"/>
</dbReference>
<keyword evidence="3" id="KW-0813">Transport</keyword>
<dbReference type="PANTHER" id="PTHR23517">
    <property type="entry name" value="RESISTANCE PROTEIN MDTM, PUTATIVE-RELATED-RELATED"/>
    <property type="match status" value="1"/>
</dbReference>
<keyword evidence="6 8" id="KW-1133">Transmembrane helix</keyword>
<dbReference type="GO" id="GO:0071916">
    <property type="term" value="F:dipeptide transmembrane transporter activity"/>
    <property type="evidence" value="ECO:0007669"/>
    <property type="project" value="UniProtKB-ARBA"/>
</dbReference>
<dbReference type="GO" id="GO:0005886">
    <property type="term" value="C:plasma membrane"/>
    <property type="evidence" value="ECO:0007669"/>
    <property type="project" value="UniProtKB-SubCell"/>
</dbReference>
<dbReference type="AlphaFoldDB" id="A0A6M4WPS2"/>
<protein>
    <submittedName>
        <fullName evidence="9">MFS transporter</fullName>
    </submittedName>
</protein>
<feature type="transmembrane region" description="Helical" evidence="8">
    <location>
        <begin position="40"/>
        <end position="59"/>
    </location>
</feature>
<comment type="similarity">
    <text evidence="2">Belongs to the major facilitator superfamily. Proton-dependent oligopeptide transporter (POT/PTR) (TC 2.A.17) family.</text>
</comment>
<feature type="transmembrane region" description="Helical" evidence="8">
    <location>
        <begin position="185"/>
        <end position="205"/>
    </location>
</feature>
<dbReference type="Gene3D" id="1.20.1250.20">
    <property type="entry name" value="MFS general substrate transporter like domains"/>
    <property type="match status" value="1"/>
</dbReference>
<gene>
    <name evidence="9" type="ORF">G9272_18990</name>
</gene>
<organism evidence="9 10">
    <name type="scientific">Streptomyces asoensis</name>
    <dbReference type="NCBI Taxonomy" id="249586"/>
    <lineage>
        <taxon>Bacteria</taxon>
        <taxon>Bacillati</taxon>
        <taxon>Actinomycetota</taxon>
        <taxon>Actinomycetes</taxon>
        <taxon>Kitasatosporales</taxon>
        <taxon>Streptomycetaceae</taxon>
        <taxon>Streptomyces</taxon>
    </lineage>
</organism>
<evidence type="ECO:0000256" key="2">
    <source>
        <dbReference type="ARBA" id="ARBA00005982"/>
    </source>
</evidence>
<feature type="transmembrane region" description="Helical" evidence="8">
    <location>
        <begin position="158"/>
        <end position="179"/>
    </location>
</feature>
<dbReference type="FunFam" id="1.20.1250.20:FF:000017">
    <property type="entry name" value="Dipeptide and tripeptide permease A"/>
    <property type="match status" value="1"/>
</dbReference>
<dbReference type="GO" id="GO:0015333">
    <property type="term" value="F:peptide:proton symporter activity"/>
    <property type="evidence" value="ECO:0007669"/>
    <property type="project" value="UniProtKB-ARBA"/>
</dbReference>
<dbReference type="EMBL" id="CP049838">
    <property type="protein sequence ID" value="QJT02148.1"/>
    <property type="molecule type" value="Genomic_DNA"/>
</dbReference>
<dbReference type="NCBIfam" id="TIGR00924">
    <property type="entry name" value="yjdL_sub1_fam"/>
    <property type="match status" value="1"/>
</dbReference>
<feature type="transmembrane region" description="Helical" evidence="8">
    <location>
        <begin position="257"/>
        <end position="275"/>
    </location>
</feature>
<dbReference type="CDD" id="cd17346">
    <property type="entry name" value="MFS_DtpA_like"/>
    <property type="match status" value="1"/>
</dbReference>
<dbReference type="SUPFAM" id="SSF103473">
    <property type="entry name" value="MFS general substrate transporter"/>
    <property type="match status" value="2"/>
</dbReference>
<sequence length="501" mass="53656">MASSLTKDSVRPGTPGSGKTFFGHPRGLATLFMTEMWERFSYYGMKALLPLYLVAPTGLHLDNATAITIASVYVSLVYLLALPGGWFADRVLGPRKTVALAGLIIMLGHLTLAVPVAGVFYVGLALVALGSGLLKANISTMVGHLYDGPNDPRRDGGFTVFYVGINTGAFAAPLIIGTVGEKVNWHLGFALAALGMALGLAQFLLGTRHLSSRSDIVPTPMSAAEKTSTLRKGLFWLAAAAVFYGAVGLSGHFTLNWAMIPLTVIGLIVPIWVIARIRRDKALDSTEQSRVSAYVWFFVAAAVFWMIYDQGATTLSIFADSSADNSVFGWEFPVSWYQSVNPVMIMAAAPVFAWLWLWLNRRGKEPSTVVKFASGLVLVGASFFVFLIPLSIADGGHKAAALWIVAIYFIQTIGELTLSPVGLSVTTKMAPAKYASQMMGVWFLAVTAGDSFTALLSNPAVGGVNLDKMGFVALEAVLAVLAGVAVWMYRGKVKRLMGDVH</sequence>
<dbReference type="InterPro" id="IPR050171">
    <property type="entry name" value="MFS_Transporters"/>
</dbReference>
<reference evidence="9" key="1">
    <citation type="submission" date="2020-03" db="EMBL/GenBank/DDBJ databases">
        <title>Molecular networking-based the target discovery of potent antiproliferative macrolactams: 5/6/7/16 polycyclic ansamycins and glycosylated trienomycin from Streptomyces cacaoi subsp. asoensis.</title>
        <authorList>
            <person name="Liu L.-L."/>
        </authorList>
    </citation>
    <scope>NUCLEOTIDE SEQUENCE [LARGE SCALE GENOMIC DNA]</scope>
    <source>
        <strain evidence="9">H2S5</strain>
    </source>
</reference>
<keyword evidence="4" id="KW-1003">Cell membrane</keyword>
<name>A0A6M4WPS2_9ACTN</name>
<dbReference type="RefSeq" id="WP_171397671.1">
    <property type="nucleotide sequence ID" value="NZ_CP049838.1"/>
</dbReference>
<comment type="subcellular location">
    <subcellularLocation>
        <location evidence="1">Cell membrane</location>
        <topology evidence="1">Multi-pass membrane protein</topology>
    </subcellularLocation>
</comment>
<keyword evidence="7 8" id="KW-0472">Membrane</keyword>
<feature type="transmembrane region" description="Helical" evidence="8">
    <location>
        <begin position="336"/>
        <end position="357"/>
    </location>
</feature>
<evidence type="ECO:0000256" key="1">
    <source>
        <dbReference type="ARBA" id="ARBA00004651"/>
    </source>
</evidence>
<keyword evidence="5 8" id="KW-0812">Transmembrane</keyword>
<evidence type="ECO:0000256" key="5">
    <source>
        <dbReference type="ARBA" id="ARBA00022692"/>
    </source>
</evidence>
<feature type="transmembrane region" description="Helical" evidence="8">
    <location>
        <begin position="369"/>
        <end position="388"/>
    </location>
</feature>
<dbReference type="PANTHER" id="PTHR23517:SF15">
    <property type="entry name" value="PROTON-DEPENDENT OLIGOPEPTIDE FAMILY TRANSPORT PROTEIN"/>
    <property type="match status" value="1"/>
</dbReference>